<dbReference type="GO" id="GO:0042393">
    <property type="term" value="F:histone binding"/>
    <property type="evidence" value="ECO:0007669"/>
    <property type="project" value="UniProtKB-UniRule"/>
</dbReference>
<evidence type="ECO:0000256" key="3">
    <source>
        <dbReference type="ARBA" id="ARBA00022833"/>
    </source>
</evidence>
<keyword evidence="4" id="KW-0804">Transcription</keyword>
<accession>A0A803L5P0</accession>
<dbReference type="GO" id="GO:0000976">
    <property type="term" value="F:transcription cis-regulatory region binding"/>
    <property type="evidence" value="ECO:0007669"/>
    <property type="project" value="TreeGrafter"/>
</dbReference>
<evidence type="ECO:0000313" key="7">
    <source>
        <dbReference type="EnsemblPlants" id="AUR62007179-RA:cds"/>
    </source>
</evidence>
<dbReference type="InterPro" id="IPR019787">
    <property type="entry name" value="Znf_PHD-finger"/>
</dbReference>
<keyword evidence="8" id="KW-1185">Reference proteome</keyword>
<comment type="subunit">
    <text evidence="4">Interacts with H3K4me3 and to a lesser extent with H3K4me2.</text>
</comment>
<comment type="domain">
    <text evidence="4">The PHD-type zinc finger mediates the binding to H3K4me3.</text>
</comment>
<comment type="similarity">
    <text evidence="4">Belongs to the Alfin family.</text>
</comment>
<comment type="subcellular location">
    <subcellularLocation>
        <location evidence="4">Nucleus</location>
    </subcellularLocation>
</comment>
<reference evidence="7" key="1">
    <citation type="journal article" date="2017" name="Nature">
        <title>The genome of Chenopodium quinoa.</title>
        <authorList>
            <person name="Jarvis D.E."/>
            <person name="Ho Y.S."/>
            <person name="Lightfoot D.J."/>
            <person name="Schmoeckel S.M."/>
            <person name="Li B."/>
            <person name="Borm T.J.A."/>
            <person name="Ohyanagi H."/>
            <person name="Mineta K."/>
            <person name="Michell C.T."/>
            <person name="Saber N."/>
            <person name="Kharbatia N.M."/>
            <person name="Rupper R.R."/>
            <person name="Sharp A.R."/>
            <person name="Dally N."/>
            <person name="Boughton B.A."/>
            <person name="Woo Y.H."/>
            <person name="Gao G."/>
            <person name="Schijlen E.G.W.M."/>
            <person name="Guo X."/>
            <person name="Momin A.A."/>
            <person name="Negrao S."/>
            <person name="Al-Babili S."/>
            <person name="Gehring C."/>
            <person name="Roessner U."/>
            <person name="Jung C."/>
            <person name="Murphy K."/>
            <person name="Arold S.T."/>
            <person name="Gojobori T."/>
            <person name="van der Linden C.G."/>
            <person name="van Loo E.N."/>
            <person name="Jellen E.N."/>
            <person name="Maughan P.J."/>
            <person name="Tester M."/>
        </authorList>
    </citation>
    <scope>NUCLEOTIDE SEQUENCE [LARGE SCALE GENOMIC DNA]</scope>
    <source>
        <strain evidence="7">cv. PI 614886</strain>
    </source>
</reference>
<name>A0A803L5P0_CHEQI</name>
<dbReference type="GO" id="GO:0005634">
    <property type="term" value="C:nucleus"/>
    <property type="evidence" value="ECO:0007669"/>
    <property type="project" value="UniProtKB-SubCell"/>
</dbReference>
<keyword evidence="2 4" id="KW-0863">Zinc-finger</keyword>
<sequence length="186" mass="21300">MANLEQVFKDWQGRRAGLIKALTTEELNLCLYGKPNEQWEVSLPSPCLPPEIPDPIMGINFSRDGMKKKDWLKLVAIHSDAWLLSVAFYDGASFRFDKAERALLFDMVNELPSLFEEVVAGQNVGSNELWVCRDMCETWFHAKCVKMTPAIADHIKQYTCPSCSDQPWHQCTMSCWKLFGKCLVFD</sequence>
<dbReference type="InterPro" id="IPR021998">
    <property type="entry name" value="Alfin_N"/>
</dbReference>
<dbReference type="Gramene" id="AUR62007179-RA">
    <property type="protein sequence ID" value="AUR62007179-RA:cds"/>
    <property type="gene ID" value="AUR62007179"/>
</dbReference>
<dbReference type="InterPro" id="IPR011011">
    <property type="entry name" value="Znf_FYVE_PHD"/>
</dbReference>
<dbReference type="AlphaFoldDB" id="A0A803L5P0"/>
<dbReference type="GO" id="GO:0006355">
    <property type="term" value="P:regulation of DNA-templated transcription"/>
    <property type="evidence" value="ECO:0007669"/>
    <property type="project" value="UniProtKB-UniRule"/>
</dbReference>
<evidence type="ECO:0000313" key="8">
    <source>
        <dbReference type="Proteomes" id="UP000596660"/>
    </source>
</evidence>
<dbReference type="EnsemblPlants" id="AUR62007179-RA">
    <property type="protein sequence ID" value="AUR62007179-RA:cds"/>
    <property type="gene ID" value="AUR62007179"/>
</dbReference>
<evidence type="ECO:0000256" key="4">
    <source>
        <dbReference type="RuleBase" id="RU369089"/>
    </source>
</evidence>
<keyword evidence="4" id="KW-0805">Transcription regulation</keyword>
<dbReference type="GO" id="GO:0006325">
    <property type="term" value="P:chromatin organization"/>
    <property type="evidence" value="ECO:0007669"/>
    <property type="project" value="UniProtKB-UniRule"/>
</dbReference>
<dbReference type="Proteomes" id="UP000596660">
    <property type="component" value="Unplaced"/>
</dbReference>
<reference evidence="7" key="2">
    <citation type="submission" date="2021-03" db="UniProtKB">
        <authorList>
            <consortium name="EnsemblPlants"/>
        </authorList>
    </citation>
    <scope>IDENTIFICATION</scope>
</reference>
<dbReference type="SUPFAM" id="SSF57903">
    <property type="entry name" value="FYVE/PHD zinc finger"/>
    <property type="match status" value="1"/>
</dbReference>
<dbReference type="InterPro" id="IPR045104">
    <property type="entry name" value="Alfin"/>
</dbReference>
<dbReference type="Pfam" id="PF00628">
    <property type="entry name" value="PHD"/>
    <property type="match status" value="1"/>
</dbReference>
<proteinExistence type="inferred from homology"/>
<feature type="domain" description="PHD-type" evidence="5">
    <location>
        <begin position="126"/>
        <end position="163"/>
    </location>
</feature>
<keyword evidence="4" id="KW-0539">Nucleus</keyword>
<dbReference type="PANTHER" id="PTHR12321">
    <property type="entry name" value="CPG BINDING PROTEIN"/>
    <property type="match status" value="1"/>
</dbReference>
<evidence type="ECO:0000259" key="5">
    <source>
        <dbReference type="Pfam" id="PF00628"/>
    </source>
</evidence>
<feature type="domain" description="Alfin N-terminal" evidence="6">
    <location>
        <begin position="4"/>
        <end position="119"/>
    </location>
</feature>
<evidence type="ECO:0000256" key="1">
    <source>
        <dbReference type="ARBA" id="ARBA00022723"/>
    </source>
</evidence>
<dbReference type="GO" id="GO:0003712">
    <property type="term" value="F:transcription coregulator activity"/>
    <property type="evidence" value="ECO:0007669"/>
    <property type="project" value="TreeGrafter"/>
</dbReference>
<keyword evidence="3 4" id="KW-0862">Zinc</keyword>
<evidence type="ECO:0000256" key="2">
    <source>
        <dbReference type="ARBA" id="ARBA00022771"/>
    </source>
</evidence>
<dbReference type="PANTHER" id="PTHR12321:SF98">
    <property type="entry name" value="PHD FINGER PROTEIN ALFIN-LIKE 5"/>
    <property type="match status" value="1"/>
</dbReference>
<comment type="function">
    <text evidence="4">Histone-binding component that specifically recognizes H3 tails trimethylated on 'Lys-4' (H3K4me3), which mark transcription start sites of virtually all active genes.</text>
</comment>
<keyword evidence="1 4" id="KW-0479">Metal-binding</keyword>
<dbReference type="Pfam" id="PF12165">
    <property type="entry name" value="Alfin"/>
    <property type="match status" value="1"/>
</dbReference>
<keyword evidence="4" id="KW-0156">Chromatin regulator</keyword>
<dbReference type="InterPro" id="IPR013083">
    <property type="entry name" value="Znf_RING/FYVE/PHD"/>
</dbReference>
<protein>
    <recommendedName>
        <fullName evidence="4">PHD finger protein ALFIN-LIKE</fullName>
    </recommendedName>
</protein>
<dbReference type="GO" id="GO:0008270">
    <property type="term" value="F:zinc ion binding"/>
    <property type="evidence" value="ECO:0007669"/>
    <property type="project" value="UniProtKB-KW"/>
</dbReference>
<organism evidence="7 8">
    <name type="scientific">Chenopodium quinoa</name>
    <name type="common">Quinoa</name>
    <dbReference type="NCBI Taxonomy" id="63459"/>
    <lineage>
        <taxon>Eukaryota</taxon>
        <taxon>Viridiplantae</taxon>
        <taxon>Streptophyta</taxon>
        <taxon>Embryophyta</taxon>
        <taxon>Tracheophyta</taxon>
        <taxon>Spermatophyta</taxon>
        <taxon>Magnoliopsida</taxon>
        <taxon>eudicotyledons</taxon>
        <taxon>Gunneridae</taxon>
        <taxon>Pentapetalae</taxon>
        <taxon>Caryophyllales</taxon>
        <taxon>Chenopodiaceae</taxon>
        <taxon>Chenopodioideae</taxon>
        <taxon>Atripliceae</taxon>
        <taxon>Chenopodium</taxon>
    </lineage>
</organism>
<dbReference type="Gene3D" id="3.30.40.10">
    <property type="entry name" value="Zinc/RING finger domain, C3HC4 (zinc finger)"/>
    <property type="match status" value="1"/>
</dbReference>
<evidence type="ECO:0000259" key="6">
    <source>
        <dbReference type="Pfam" id="PF12165"/>
    </source>
</evidence>